<evidence type="ECO:0000313" key="2">
    <source>
        <dbReference type="Proteomes" id="UP000006820"/>
    </source>
</evidence>
<dbReference type="InterPro" id="IPR026349">
    <property type="entry name" value="CHP04255"/>
</dbReference>
<dbReference type="EMBL" id="AP006618">
    <property type="protein sequence ID" value="BAD56423.1"/>
    <property type="molecule type" value="Genomic_DNA"/>
</dbReference>
<organism evidence="1 2">
    <name type="scientific">Nocardia farcinica (strain IFM 10152)</name>
    <dbReference type="NCBI Taxonomy" id="247156"/>
    <lineage>
        <taxon>Bacteria</taxon>
        <taxon>Bacillati</taxon>
        <taxon>Actinomycetota</taxon>
        <taxon>Actinomycetes</taxon>
        <taxon>Mycobacteriales</taxon>
        <taxon>Nocardiaceae</taxon>
        <taxon>Nocardia</taxon>
    </lineage>
</organism>
<evidence type="ECO:0008006" key="3">
    <source>
        <dbReference type="Google" id="ProtNLM"/>
    </source>
</evidence>
<dbReference type="HOGENOM" id="CLU_1018679_0_0_11"/>
<gene>
    <name evidence="1" type="ordered locus">NFA_15770</name>
</gene>
<keyword evidence="2" id="KW-1185">Reference proteome</keyword>
<dbReference type="GeneID" id="61136534"/>
<dbReference type="KEGG" id="nfa:NFA_15770"/>
<dbReference type="AlphaFoldDB" id="Q5YZG8"/>
<dbReference type="eggNOG" id="ENOG50337YQ">
    <property type="taxonomic scope" value="Bacteria"/>
</dbReference>
<sequence length="261" mass="29112">MSGQRVYRNPPIAMVAVEIRHSGTDTVTEEGYRAIRQQLRHQWPIELPAKDVAIEFEGTNPSPTVVEYRRYASRDLATAIVVRPGATTVETVDYKGWETLRQTLKAALDVRAAVSEPSGYVRVGLRYIDEVRVPGDGIAPDWSEWMHPSLLAAQPDDTAGLPLHDWHGLSAFKPADGHMVVLRYGPRTGYAVEPDGHLKRPSSPTGPFFLLDIDSFWEVTGSIPEFAPDELVTKCDNLHAPIRKLFEGLVTDKLRKEVFDA</sequence>
<proteinExistence type="predicted"/>
<accession>Q5YZG8</accession>
<evidence type="ECO:0000313" key="1">
    <source>
        <dbReference type="EMBL" id="BAD56423.1"/>
    </source>
</evidence>
<dbReference type="RefSeq" id="WP_011208108.1">
    <property type="nucleotide sequence ID" value="NC_006361.1"/>
</dbReference>
<dbReference type="STRING" id="247156.NFA_15770"/>
<reference evidence="1 2" key="1">
    <citation type="journal article" date="2004" name="Proc. Natl. Acad. Sci. U.S.A.">
        <title>The complete genomic sequence of Nocardia farcinica IFM 10152.</title>
        <authorList>
            <person name="Ishikawa J."/>
            <person name="Yamashita A."/>
            <person name="Mikami Y."/>
            <person name="Hoshino Y."/>
            <person name="Kurita H."/>
            <person name="Hotta K."/>
            <person name="Shiba T."/>
            <person name="Hattori M."/>
        </authorList>
    </citation>
    <scope>NUCLEOTIDE SEQUENCE [LARGE SCALE GENOMIC DNA]</scope>
    <source>
        <strain evidence="1 2">IFM 10152</strain>
    </source>
</reference>
<protein>
    <recommendedName>
        <fullName evidence="3">TIGR04255 family protein</fullName>
    </recommendedName>
</protein>
<dbReference type="Proteomes" id="UP000006820">
    <property type="component" value="Chromosome"/>
</dbReference>
<dbReference type="NCBIfam" id="TIGR04255">
    <property type="entry name" value="sporadTIGR04255"/>
    <property type="match status" value="1"/>
</dbReference>
<dbReference type="OrthoDB" id="4068927at2"/>
<name>Q5YZG8_NOCFA</name>